<organism evidence="2">
    <name type="scientific">Amphora coffeiformis</name>
    <dbReference type="NCBI Taxonomy" id="265554"/>
    <lineage>
        <taxon>Eukaryota</taxon>
        <taxon>Sar</taxon>
        <taxon>Stramenopiles</taxon>
        <taxon>Ochrophyta</taxon>
        <taxon>Bacillariophyta</taxon>
        <taxon>Bacillariophyceae</taxon>
        <taxon>Bacillariophycidae</taxon>
        <taxon>Thalassiophysales</taxon>
        <taxon>Catenulaceae</taxon>
        <taxon>Amphora</taxon>
    </lineage>
</organism>
<feature type="chain" id="PRO_5031292736" evidence="1">
    <location>
        <begin position="32"/>
        <end position="160"/>
    </location>
</feature>
<dbReference type="EMBL" id="HBIM01002220">
    <property type="protein sequence ID" value="CAE0403752.1"/>
    <property type="molecule type" value="Transcribed_RNA"/>
</dbReference>
<sequence>MMLHRSRSSTLVWLCSLALMMLSRHPAVVVAAADDDGPLAFVRSKFDALDDKGKFIAGAAAGFVGSRIVVGSAMKVVKIGAAAFIAAEILDQTGIIDYHDVIEDHYDTLTKVKDVCMSKIDGYRKTVRMALNPQNVQSFMDKQRMASLGLGAGTLAGLVL</sequence>
<accession>A0A7S3KZS1</accession>
<feature type="signal peptide" evidence="1">
    <location>
        <begin position="1"/>
        <end position="31"/>
    </location>
</feature>
<keyword evidence="1" id="KW-0732">Signal</keyword>
<evidence type="ECO:0000313" key="2">
    <source>
        <dbReference type="EMBL" id="CAE0403752.1"/>
    </source>
</evidence>
<reference evidence="2" key="1">
    <citation type="submission" date="2021-01" db="EMBL/GenBank/DDBJ databases">
        <authorList>
            <person name="Corre E."/>
            <person name="Pelletier E."/>
            <person name="Niang G."/>
            <person name="Scheremetjew M."/>
            <person name="Finn R."/>
            <person name="Kale V."/>
            <person name="Holt S."/>
            <person name="Cochrane G."/>
            <person name="Meng A."/>
            <person name="Brown T."/>
            <person name="Cohen L."/>
        </authorList>
    </citation>
    <scope>NUCLEOTIDE SEQUENCE</scope>
    <source>
        <strain evidence="2">CCMP127</strain>
    </source>
</reference>
<gene>
    <name evidence="2" type="ORF">ACOF00016_LOCUS1942</name>
</gene>
<proteinExistence type="predicted"/>
<dbReference type="AlphaFoldDB" id="A0A7S3KZS1"/>
<protein>
    <submittedName>
        <fullName evidence="2">Uncharacterized protein</fullName>
    </submittedName>
</protein>
<evidence type="ECO:0000256" key="1">
    <source>
        <dbReference type="SAM" id="SignalP"/>
    </source>
</evidence>
<name>A0A7S3KZS1_9STRA</name>